<dbReference type="EMBL" id="FQWQ01000005">
    <property type="protein sequence ID" value="SHH89923.1"/>
    <property type="molecule type" value="Genomic_DNA"/>
</dbReference>
<protein>
    <submittedName>
        <fullName evidence="3">Uncharacterized conserved protein</fullName>
    </submittedName>
</protein>
<accession>A0A1M5WSC1</accession>
<evidence type="ECO:0000313" key="4">
    <source>
        <dbReference type="Proteomes" id="UP000184212"/>
    </source>
</evidence>
<feature type="domain" description="YCII-related" evidence="2">
    <location>
        <begin position="22"/>
        <end position="111"/>
    </location>
</feature>
<dbReference type="STRING" id="947013.SAMN04488109_5926"/>
<dbReference type="OrthoDB" id="7782105at2"/>
<dbReference type="Gene3D" id="3.30.70.1060">
    <property type="entry name" value="Dimeric alpha+beta barrel"/>
    <property type="match status" value="1"/>
</dbReference>
<dbReference type="InterPro" id="IPR005545">
    <property type="entry name" value="YCII"/>
</dbReference>
<dbReference type="RefSeq" id="WP_073141887.1">
    <property type="nucleotide sequence ID" value="NZ_FQWQ01000005.1"/>
</dbReference>
<keyword evidence="4" id="KW-1185">Reference proteome</keyword>
<evidence type="ECO:0000259" key="2">
    <source>
        <dbReference type="Pfam" id="PF03795"/>
    </source>
</evidence>
<gene>
    <name evidence="3" type="ORF">SAMN04488109_5926</name>
</gene>
<evidence type="ECO:0000256" key="1">
    <source>
        <dbReference type="ARBA" id="ARBA00007689"/>
    </source>
</evidence>
<name>A0A1M5WSC1_9BACT</name>
<dbReference type="PANTHER" id="PTHR35174:SF3">
    <property type="entry name" value="BLL7171 PROTEIN"/>
    <property type="match status" value="1"/>
</dbReference>
<dbReference type="AlphaFoldDB" id="A0A1M5WSC1"/>
<proteinExistence type="inferred from homology"/>
<dbReference type="Pfam" id="PF03795">
    <property type="entry name" value="YCII"/>
    <property type="match status" value="1"/>
</dbReference>
<dbReference type="SUPFAM" id="SSF54909">
    <property type="entry name" value="Dimeric alpha+beta barrel"/>
    <property type="match status" value="1"/>
</dbReference>
<evidence type="ECO:0000313" key="3">
    <source>
        <dbReference type="EMBL" id="SHH89923.1"/>
    </source>
</evidence>
<reference evidence="3 4" key="1">
    <citation type="submission" date="2016-11" db="EMBL/GenBank/DDBJ databases">
        <authorList>
            <person name="Jaros S."/>
            <person name="Januszkiewicz K."/>
            <person name="Wedrychowicz H."/>
        </authorList>
    </citation>
    <scope>NUCLEOTIDE SEQUENCE [LARGE SCALE GENOMIC DNA]</scope>
    <source>
        <strain evidence="3 4">DSM 24574</strain>
    </source>
</reference>
<dbReference type="PANTHER" id="PTHR35174">
    <property type="entry name" value="BLL7171 PROTEIN-RELATED"/>
    <property type="match status" value="1"/>
</dbReference>
<dbReference type="InterPro" id="IPR011008">
    <property type="entry name" value="Dimeric_a/b-barrel"/>
</dbReference>
<comment type="similarity">
    <text evidence="1">Belongs to the YciI family.</text>
</comment>
<sequence length="112" mass="12303">MKDFMFLFRQPNYDYSNTSPKEMQALAEKWQAWVAGIEAQGKFGSHGARLAMEGKVLKPGGVITDGPFVELRERLGGFVVVKAENLDDAITLAHGCPAIDMGGSVEVRPLYE</sequence>
<organism evidence="3 4">
    <name type="scientific">Chryseolinea serpens</name>
    <dbReference type="NCBI Taxonomy" id="947013"/>
    <lineage>
        <taxon>Bacteria</taxon>
        <taxon>Pseudomonadati</taxon>
        <taxon>Bacteroidota</taxon>
        <taxon>Cytophagia</taxon>
        <taxon>Cytophagales</taxon>
        <taxon>Fulvivirgaceae</taxon>
        <taxon>Chryseolinea</taxon>
    </lineage>
</organism>
<dbReference type="Proteomes" id="UP000184212">
    <property type="component" value="Unassembled WGS sequence"/>
</dbReference>